<evidence type="ECO:0000256" key="1">
    <source>
        <dbReference type="SAM" id="MobiDB-lite"/>
    </source>
</evidence>
<evidence type="ECO:0000313" key="2">
    <source>
        <dbReference type="EMBL" id="CAA9994804.1"/>
    </source>
</evidence>
<keyword evidence="3" id="KW-1185">Reference proteome</keyword>
<reference evidence="2 3" key="1">
    <citation type="submission" date="2020-02" db="EMBL/GenBank/DDBJ databases">
        <authorList>
            <person name="Ferguson B K."/>
        </authorList>
    </citation>
    <scope>NUCLEOTIDE SEQUENCE [LARGE SCALE GENOMIC DNA]</scope>
</reference>
<evidence type="ECO:0000313" key="3">
    <source>
        <dbReference type="Proteomes" id="UP000479000"/>
    </source>
</evidence>
<name>A0A6H5FYN9_9HEMI</name>
<accession>A0A6H5FYN9</accession>
<gene>
    <name evidence="2" type="ORF">NTEN_LOCUS1620</name>
</gene>
<organism evidence="2 3">
    <name type="scientific">Nesidiocoris tenuis</name>
    <dbReference type="NCBI Taxonomy" id="355587"/>
    <lineage>
        <taxon>Eukaryota</taxon>
        <taxon>Metazoa</taxon>
        <taxon>Ecdysozoa</taxon>
        <taxon>Arthropoda</taxon>
        <taxon>Hexapoda</taxon>
        <taxon>Insecta</taxon>
        <taxon>Pterygota</taxon>
        <taxon>Neoptera</taxon>
        <taxon>Paraneoptera</taxon>
        <taxon>Hemiptera</taxon>
        <taxon>Heteroptera</taxon>
        <taxon>Panheteroptera</taxon>
        <taxon>Cimicomorpha</taxon>
        <taxon>Miridae</taxon>
        <taxon>Dicyphina</taxon>
        <taxon>Nesidiocoris</taxon>
    </lineage>
</organism>
<protein>
    <submittedName>
        <fullName evidence="2">Uncharacterized protein</fullName>
    </submittedName>
</protein>
<proteinExistence type="predicted"/>
<feature type="region of interest" description="Disordered" evidence="1">
    <location>
        <begin position="34"/>
        <end position="62"/>
    </location>
</feature>
<sequence length="78" mass="8742">MGENVLEQHSNTMRYLLTSGSPLARNRHALRASSRLPLLTNQDGDSGDHRNMRPSGTMLNTIPIQATVLQGRTWRTEL</sequence>
<dbReference type="AlphaFoldDB" id="A0A6H5FYN9"/>
<dbReference type="Proteomes" id="UP000479000">
    <property type="component" value="Unassembled WGS sequence"/>
</dbReference>
<dbReference type="EMBL" id="CADCXU010002622">
    <property type="protein sequence ID" value="CAA9994804.1"/>
    <property type="molecule type" value="Genomic_DNA"/>
</dbReference>